<dbReference type="CDD" id="cd07770">
    <property type="entry name" value="ASKHA_NBD_FGGY_GntK"/>
    <property type="match status" value="1"/>
</dbReference>
<evidence type="ECO:0000256" key="2">
    <source>
        <dbReference type="ARBA" id="ARBA00022679"/>
    </source>
</evidence>
<feature type="domain" description="Carbohydrate kinase FGGY C-terminal" evidence="5">
    <location>
        <begin position="257"/>
        <end position="447"/>
    </location>
</feature>
<dbReference type="RefSeq" id="WP_088270610.1">
    <property type="nucleotide sequence ID" value="NZ_BMKI01000013.1"/>
</dbReference>
<proteinExistence type="inferred from homology"/>
<dbReference type="PANTHER" id="PTHR43095">
    <property type="entry name" value="SUGAR KINASE"/>
    <property type="match status" value="1"/>
</dbReference>
<dbReference type="Pfam" id="PF02782">
    <property type="entry name" value="FGGY_C"/>
    <property type="match status" value="1"/>
</dbReference>
<comment type="caution">
    <text evidence="6">The sequence shown here is derived from an EMBL/GenBank/DDBJ whole genome shotgun (WGS) entry which is preliminary data.</text>
</comment>
<dbReference type="SUPFAM" id="SSF53067">
    <property type="entry name" value="Actin-like ATPase domain"/>
    <property type="match status" value="2"/>
</dbReference>
<sequence>MKEIAIGVDIGTTQTKAVGFNEDGTVRTSAYIRYPLIQEAEGMAEQDVEQIFQAVVSCISQVVSAVQPLEISVISFSTAMHGLIAVDKKGQPLTRVITWADNRAEKYAEAFKNTLLGQTVYQNTGMPMHPMTPFHKIRWLKEQHAEIFARAEKFIGMKEYVFYRFFNRYITDFSTASGTGFFNIHTLDWDRQALDEMQITQEQLPLLASPTYQMTGLNKELAEQIGVTEQTIFVLGGADGPLSNLGLGAIAKGTATLTVGTSGALRYIVDQPYTHPQAETFCCLLDEKHWVIGGATSNGAGIFDWACENLLKEVQLDARIAGKNSYDAVMEQVKEVPVGAKGLLFHPYLLGERAPLWDAEAAGSFVGLKRNHDDKVMMRAVIEGICLNFKRILTELEELGGPVQEIRATGGFADSEVFKEIMADVLGYELSLTESIEASALGAVLLGWQSVGKINDLEQACKNVQIYETVIPTPSRNQIYQQLYPIYLATQQQLSASYHQLAKLRADLDGLFDR</sequence>
<dbReference type="PANTHER" id="PTHR43095:SF2">
    <property type="entry name" value="GLUCONOKINASE"/>
    <property type="match status" value="1"/>
</dbReference>
<keyword evidence="7" id="KW-1185">Reference proteome</keyword>
<dbReference type="GO" id="GO:0016301">
    <property type="term" value="F:kinase activity"/>
    <property type="evidence" value="ECO:0007669"/>
    <property type="project" value="UniProtKB-KW"/>
</dbReference>
<evidence type="ECO:0000259" key="4">
    <source>
        <dbReference type="Pfam" id="PF00370"/>
    </source>
</evidence>
<comment type="similarity">
    <text evidence="1">Belongs to the FGGY kinase family.</text>
</comment>
<dbReference type="Proteomes" id="UP000630615">
    <property type="component" value="Unassembled WGS sequence"/>
</dbReference>
<keyword evidence="3 6" id="KW-0418">Kinase</keyword>
<evidence type="ECO:0000256" key="1">
    <source>
        <dbReference type="ARBA" id="ARBA00009156"/>
    </source>
</evidence>
<feature type="domain" description="Carbohydrate kinase FGGY N-terminal" evidence="4">
    <location>
        <begin position="5"/>
        <end position="246"/>
    </location>
</feature>
<dbReference type="InterPro" id="IPR000577">
    <property type="entry name" value="Carb_kinase_FGGY"/>
</dbReference>
<dbReference type="PROSITE" id="PS00933">
    <property type="entry name" value="FGGY_KINASES_1"/>
    <property type="match status" value="1"/>
</dbReference>
<dbReference type="PIRSF" id="PIRSF000538">
    <property type="entry name" value="GlpK"/>
    <property type="match status" value="1"/>
</dbReference>
<reference evidence="7" key="1">
    <citation type="journal article" date="2019" name="Int. J. Syst. Evol. Microbiol.">
        <title>The Global Catalogue of Microorganisms (GCM) 10K type strain sequencing project: providing services to taxonomists for standard genome sequencing and annotation.</title>
        <authorList>
            <consortium name="The Broad Institute Genomics Platform"/>
            <consortium name="The Broad Institute Genome Sequencing Center for Infectious Disease"/>
            <person name="Wu L."/>
            <person name="Ma J."/>
        </authorList>
    </citation>
    <scope>NUCLEOTIDE SEQUENCE [LARGE SCALE GENOMIC DNA]</scope>
    <source>
        <strain evidence="7">CGMCC 1.15942</strain>
    </source>
</reference>
<evidence type="ECO:0000313" key="7">
    <source>
        <dbReference type="Proteomes" id="UP000630615"/>
    </source>
</evidence>
<dbReference type="InterPro" id="IPR018484">
    <property type="entry name" value="FGGY_N"/>
</dbReference>
<name>A0ABQ1PS01_9ENTE</name>
<accession>A0ABQ1PS01</accession>
<organism evidence="6 7">
    <name type="scientific">Enterococcus wangshanyuanii</name>
    <dbReference type="NCBI Taxonomy" id="2005703"/>
    <lineage>
        <taxon>Bacteria</taxon>
        <taxon>Bacillati</taxon>
        <taxon>Bacillota</taxon>
        <taxon>Bacilli</taxon>
        <taxon>Lactobacillales</taxon>
        <taxon>Enterococcaceae</taxon>
        <taxon>Enterococcus</taxon>
    </lineage>
</organism>
<dbReference type="Pfam" id="PF00370">
    <property type="entry name" value="FGGY_N"/>
    <property type="match status" value="1"/>
</dbReference>
<dbReference type="InterPro" id="IPR018483">
    <property type="entry name" value="Carb_kinase_FGGY_CS"/>
</dbReference>
<dbReference type="EMBL" id="BMKI01000013">
    <property type="protein sequence ID" value="GGD02505.1"/>
    <property type="molecule type" value="Genomic_DNA"/>
</dbReference>
<dbReference type="InterPro" id="IPR043129">
    <property type="entry name" value="ATPase_NBD"/>
</dbReference>
<dbReference type="InterPro" id="IPR018485">
    <property type="entry name" value="FGGY_C"/>
</dbReference>
<gene>
    <name evidence="6" type="ORF">GCM10011573_34930</name>
</gene>
<protein>
    <submittedName>
        <fullName evidence="6">Gluconate kinase</fullName>
    </submittedName>
</protein>
<evidence type="ECO:0000256" key="3">
    <source>
        <dbReference type="ARBA" id="ARBA00022777"/>
    </source>
</evidence>
<dbReference type="InterPro" id="IPR050406">
    <property type="entry name" value="FGGY_Carb_Kinase"/>
</dbReference>
<dbReference type="Gene3D" id="3.30.420.40">
    <property type="match status" value="2"/>
</dbReference>
<evidence type="ECO:0000313" key="6">
    <source>
        <dbReference type="EMBL" id="GGD02505.1"/>
    </source>
</evidence>
<evidence type="ECO:0000259" key="5">
    <source>
        <dbReference type="Pfam" id="PF02782"/>
    </source>
</evidence>
<keyword evidence="2" id="KW-0808">Transferase</keyword>